<dbReference type="GO" id="GO:0016787">
    <property type="term" value="F:hydrolase activity"/>
    <property type="evidence" value="ECO:0007669"/>
    <property type="project" value="UniProtKB-KW"/>
</dbReference>
<dbReference type="InterPro" id="IPR014001">
    <property type="entry name" value="Helicase_ATP-bd"/>
</dbReference>
<dbReference type="Gene3D" id="3.40.50.10810">
    <property type="entry name" value="Tandem AAA-ATPase domain"/>
    <property type="match status" value="1"/>
</dbReference>
<dbReference type="PANTHER" id="PTHR10799">
    <property type="entry name" value="SNF2/RAD54 HELICASE FAMILY"/>
    <property type="match status" value="1"/>
</dbReference>
<dbReference type="Pfam" id="PF00176">
    <property type="entry name" value="SNF2-rel_dom"/>
    <property type="match status" value="1"/>
</dbReference>
<dbReference type="Pfam" id="PF00271">
    <property type="entry name" value="Helicase_C"/>
    <property type="match status" value="1"/>
</dbReference>
<keyword evidence="6" id="KW-0347">Helicase</keyword>
<dbReference type="InterPro" id="IPR038718">
    <property type="entry name" value="SNF2-like_sf"/>
</dbReference>
<dbReference type="InterPro" id="IPR049730">
    <property type="entry name" value="SNF2/RAD54-like_C"/>
</dbReference>
<accession>A0A1J1DQU8</accession>
<feature type="domain" description="Helicase ATP-binding" evidence="4">
    <location>
        <begin position="634"/>
        <end position="793"/>
    </location>
</feature>
<dbReference type="RefSeq" id="WP_096399727.1">
    <property type="nucleotide sequence ID" value="NZ_AP017368.1"/>
</dbReference>
<feature type="domain" description="SWIM-type" evidence="3">
    <location>
        <begin position="63"/>
        <end position="101"/>
    </location>
</feature>
<dbReference type="PROSITE" id="PS51192">
    <property type="entry name" value="HELICASE_ATP_BIND_1"/>
    <property type="match status" value="1"/>
</dbReference>
<dbReference type="InterPro" id="IPR027417">
    <property type="entry name" value="P-loop_NTPase"/>
</dbReference>
<dbReference type="AlphaFoldDB" id="A0A1J1DQU8"/>
<evidence type="ECO:0000256" key="1">
    <source>
        <dbReference type="ARBA" id="ARBA00022801"/>
    </source>
</evidence>
<keyword evidence="2" id="KW-0862">Zinc</keyword>
<dbReference type="OrthoDB" id="9814088at2"/>
<evidence type="ECO:0000256" key="2">
    <source>
        <dbReference type="PROSITE-ProRule" id="PRU00325"/>
    </source>
</evidence>
<keyword evidence="2" id="KW-0479">Metal-binding</keyword>
<name>A0A1J1DQU8_9BACT</name>
<dbReference type="InterPro" id="IPR013663">
    <property type="entry name" value="Helicase_SWF/SNF/SWI_bac"/>
</dbReference>
<proteinExistence type="predicted"/>
<evidence type="ECO:0000259" key="3">
    <source>
        <dbReference type="PROSITE" id="PS50966"/>
    </source>
</evidence>
<feature type="domain" description="Helicase C-terminal" evidence="5">
    <location>
        <begin position="922"/>
        <end position="1079"/>
    </location>
</feature>
<dbReference type="SUPFAM" id="SSF52540">
    <property type="entry name" value="P-loop containing nucleoside triphosphate hydrolases"/>
    <property type="match status" value="2"/>
</dbReference>
<dbReference type="InterPro" id="IPR000330">
    <property type="entry name" value="SNF2_N"/>
</dbReference>
<dbReference type="PROSITE" id="PS50966">
    <property type="entry name" value="ZF_SWIM"/>
    <property type="match status" value="1"/>
</dbReference>
<keyword evidence="7" id="KW-1185">Reference proteome</keyword>
<dbReference type="CDD" id="cd18793">
    <property type="entry name" value="SF2_C_SNF"/>
    <property type="match status" value="1"/>
</dbReference>
<dbReference type="InterPro" id="IPR001650">
    <property type="entry name" value="Helicase_C-like"/>
</dbReference>
<dbReference type="EMBL" id="AP017368">
    <property type="protein sequence ID" value="BAV92215.1"/>
    <property type="molecule type" value="Genomic_DNA"/>
</dbReference>
<dbReference type="Proteomes" id="UP000242645">
    <property type="component" value="Chromosome"/>
</dbReference>
<evidence type="ECO:0000313" key="6">
    <source>
        <dbReference type="EMBL" id="BAV92215.1"/>
    </source>
</evidence>
<dbReference type="CDD" id="cd18012">
    <property type="entry name" value="DEXQc_arch_SWI2_SNF2"/>
    <property type="match status" value="1"/>
</dbReference>
<dbReference type="GO" id="GO:0005524">
    <property type="term" value="F:ATP binding"/>
    <property type="evidence" value="ECO:0007669"/>
    <property type="project" value="InterPro"/>
</dbReference>
<evidence type="ECO:0000259" key="4">
    <source>
        <dbReference type="PROSITE" id="PS51192"/>
    </source>
</evidence>
<reference evidence="6 7" key="1">
    <citation type="journal article" date="2017" name="ISME J.">
        <title>Genome of 'Ca. Desulfovibrio trichonymphae', an H2-oxidizing bacterium in a tripartite symbiotic system within a protist cell in the termite gut.</title>
        <authorList>
            <person name="Kuwahara H."/>
            <person name="Yuki M."/>
            <person name="Izawa K."/>
            <person name="Ohkuma M."/>
            <person name="Hongoh Y."/>
        </authorList>
    </citation>
    <scope>NUCLEOTIDE SEQUENCE [LARGE SCALE GENOMIC DNA]</scope>
    <source>
        <strain evidence="6 7">Rs-N31</strain>
    </source>
</reference>
<gene>
    <name evidence="6" type="ORF">RSDT_0703</name>
</gene>
<sequence length="1084" mass="124263">MSRSEQNAVSEMCRIFLQDSVQEYIRDAAHHILSGNEVQKINIQEGETWTARGSVQGENLQVYTPSLNFSLIDRATTSHCNCPDAFSGVCRHVAALALLLMEDIRREQGDDIDDFPVTVDWKHSFRSFFSTAMEAEPGRYYLIFRFTPEDGRLLVSFFRARQNKTGLSSVHAEVTLEQIIYNPDWCEASPQLPHVASQIGRCLDYYGHRVKIPDGLLSWFFWAIRNEYYLLWEDTDQPCGIESAPFALKLNPILDDAGLRFQVLIQHEGRPPLTIRTLNEQADEDGQTIAEQPPTTFHGQMPLWVCFNHKFYPVQTCLNPELVHKLLHDCPVVPHEEISEFLDRVWTRMPASELYRPQEFLKLISPIFQPATYNPKLFLNEEGSLLTLEIDNIYETVHGEFTINGPNPDFQTGSYAYKGKTYLVRRHQEKEAQLLTELARAGFQSRSTKLWFLEPEEAIVFLLDVYPAMVDYYRIYGEHALTRYKVRAAKSFVTADVTSNEKEKWFSLDINVSYEGQSLPLEKIWKAWTHGKRYVQLKDGAYTNLPEAWLSKLARRLQSLGLDPSKPPRQKFQLFEAPVLDTLLEDMPNATTDSFWNSLREKIRSFREITPIASPKGLNASLRSYQQQGLSYLNFLSEYGFGGILADEMGLGKTVQSLAFIQYMAERHREGQNLIVVPTSVLPNWEREAKKFVPNLKCVIIYGARRGGLLKHAADAHIVVTTYALLRRNLEEMEKYDFNTVILDEAQNIKNPNTITARAVRRLNARMRLCLSGTPIENNLFELWSLFEFLMPGFLGSQHAFQCGIVKPIKDGDTETLEYLRTRVRPFILRRTKAEVAQDLPPKLENVTFCALEDAQAELYTALARKLRAQVLADVDEKGIAKSQMSILDALLKLRQICCHPRLLKIEMPGFSNNLPSGKFNAFKDMVTEIVEGGHKMLVFSQFVRMLHIIRQWLDASKMPFCYLDGASKERLEMVDKFNNSPDIPIFLISLKAGGTGLNLTSADYVIHYDPWWNPAVENQATDRTHRIGQTRQVFSYKLICENTVEEKIVKLQASKRDMAEAIIPGRGAWKPLTRDDLEMIFDI</sequence>
<keyword evidence="1" id="KW-0378">Hydrolase</keyword>
<evidence type="ECO:0000259" key="5">
    <source>
        <dbReference type="PROSITE" id="PS51194"/>
    </source>
</evidence>
<dbReference type="SMART" id="SM00490">
    <property type="entry name" value="HELICc"/>
    <property type="match status" value="1"/>
</dbReference>
<dbReference type="KEGG" id="dtr:RSDT_0703"/>
<organism evidence="6 7">
    <name type="scientific">Candidatus Desulfovibrio trichonymphae</name>
    <dbReference type="NCBI Taxonomy" id="1725232"/>
    <lineage>
        <taxon>Bacteria</taxon>
        <taxon>Pseudomonadati</taxon>
        <taxon>Thermodesulfobacteriota</taxon>
        <taxon>Desulfovibrionia</taxon>
        <taxon>Desulfovibrionales</taxon>
        <taxon>Desulfovibrionaceae</taxon>
        <taxon>Desulfovibrio</taxon>
    </lineage>
</organism>
<dbReference type="PROSITE" id="PS51194">
    <property type="entry name" value="HELICASE_CTER"/>
    <property type="match status" value="1"/>
</dbReference>
<dbReference type="InterPro" id="IPR007527">
    <property type="entry name" value="Znf_SWIM"/>
</dbReference>
<dbReference type="Gene3D" id="3.40.50.300">
    <property type="entry name" value="P-loop containing nucleotide triphosphate hydrolases"/>
    <property type="match status" value="1"/>
</dbReference>
<dbReference type="GO" id="GO:0004386">
    <property type="term" value="F:helicase activity"/>
    <property type="evidence" value="ECO:0007669"/>
    <property type="project" value="UniProtKB-KW"/>
</dbReference>
<dbReference type="Pfam" id="PF08455">
    <property type="entry name" value="SNF2_assoc"/>
    <property type="match status" value="1"/>
</dbReference>
<keyword evidence="2" id="KW-0863">Zinc-finger</keyword>
<keyword evidence="6" id="KW-0067">ATP-binding</keyword>
<keyword evidence="6" id="KW-0547">Nucleotide-binding</keyword>
<dbReference type="SMART" id="SM00487">
    <property type="entry name" value="DEXDc"/>
    <property type="match status" value="1"/>
</dbReference>
<evidence type="ECO:0000313" key="7">
    <source>
        <dbReference type="Proteomes" id="UP000242645"/>
    </source>
</evidence>
<dbReference type="GO" id="GO:0008270">
    <property type="term" value="F:zinc ion binding"/>
    <property type="evidence" value="ECO:0007669"/>
    <property type="project" value="UniProtKB-KW"/>
</dbReference>
<protein>
    <submittedName>
        <fullName evidence="6">SNF2/helicase domain-containing protein</fullName>
    </submittedName>
</protein>